<dbReference type="Pfam" id="PF13092">
    <property type="entry name" value="CENP-L"/>
    <property type="match status" value="1"/>
</dbReference>
<dbReference type="Proteomes" id="UP001498476">
    <property type="component" value="Unassembled WGS sequence"/>
</dbReference>
<accession>A0ABR1GSZ4</accession>
<gene>
    <name evidence="2" type="ORF">QQX98_009280</name>
</gene>
<comment type="caution">
    <text evidence="2">The sequence shown here is derived from an EMBL/GenBank/DDBJ whole genome shotgun (WGS) entry which is preliminary data.</text>
</comment>
<feature type="region of interest" description="Disordered" evidence="1">
    <location>
        <begin position="268"/>
        <end position="297"/>
    </location>
</feature>
<evidence type="ECO:0000313" key="3">
    <source>
        <dbReference type="Proteomes" id="UP001498476"/>
    </source>
</evidence>
<dbReference type="EMBL" id="JAZAVJ010000183">
    <property type="protein sequence ID" value="KAK7408520.1"/>
    <property type="molecule type" value="Genomic_DNA"/>
</dbReference>
<proteinExistence type="predicted"/>
<sequence length="393" mass="42868">MARLSGVGLEPSPASNDDNTQESPPFFNTTFSTHRVSPLHVGSEGLTPARLETIARRLRDTLVGDIVRGIQVGLQATETPVGQVGPLKAVQVQWFQASIVLGGNADEQNQRGLWINIRHENAAYAGILLPGMSSSNGSSSEMQDQATNPGQGGFLHLPLLLLRMPLPLKNVVSDWLSSTFDCRVSRMTLGTKTILGVWESWIETIGLQNNGPDFVLTLAFNMPLPATRDVAEDGSNNETIRDPEAPGLKSVDITISPNDLQRFARAGEGIQPQQQNMSNPWENNPRERRRLAGGNSDDGWAWRAGKDAKGHPFTEALARYLDHHLALNLFHPSVRVTQISCGGFVLGQSRLKILRLGELSDGLTRAAWAFVEQLGDRIKGGQLPRVFSTSFDG</sequence>
<evidence type="ECO:0000256" key="1">
    <source>
        <dbReference type="SAM" id="MobiDB-lite"/>
    </source>
</evidence>
<evidence type="ECO:0000313" key="2">
    <source>
        <dbReference type="EMBL" id="KAK7408520.1"/>
    </source>
</evidence>
<dbReference type="InterPro" id="IPR025204">
    <property type="entry name" value="CENP-L"/>
</dbReference>
<organism evidence="2 3">
    <name type="scientific">Neonectria punicea</name>
    <dbReference type="NCBI Taxonomy" id="979145"/>
    <lineage>
        <taxon>Eukaryota</taxon>
        <taxon>Fungi</taxon>
        <taxon>Dikarya</taxon>
        <taxon>Ascomycota</taxon>
        <taxon>Pezizomycotina</taxon>
        <taxon>Sordariomycetes</taxon>
        <taxon>Hypocreomycetidae</taxon>
        <taxon>Hypocreales</taxon>
        <taxon>Nectriaceae</taxon>
        <taxon>Neonectria</taxon>
    </lineage>
</organism>
<keyword evidence="3" id="KW-1185">Reference proteome</keyword>
<protein>
    <recommendedName>
        <fullName evidence="4">Siroheme synthase</fullName>
    </recommendedName>
</protein>
<reference evidence="2 3" key="1">
    <citation type="journal article" date="2025" name="Microbiol. Resour. Announc.">
        <title>Draft genome sequences for Neonectria magnoliae and Neonectria punicea, canker pathogens of Liriodendron tulipifera and Acer saccharum in West Virginia.</title>
        <authorList>
            <person name="Petronek H.M."/>
            <person name="Kasson M.T."/>
            <person name="Metheny A.M."/>
            <person name="Stauder C.M."/>
            <person name="Lovett B."/>
            <person name="Lynch S.C."/>
            <person name="Garnas J.R."/>
            <person name="Kasson L.R."/>
            <person name="Stajich J.E."/>
        </authorList>
    </citation>
    <scope>NUCLEOTIDE SEQUENCE [LARGE SCALE GENOMIC DNA]</scope>
    <source>
        <strain evidence="2 3">NRRL 64653</strain>
    </source>
</reference>
<feature type="compositionally biased region" description="Polar residues" evidence="1">
    <location>
        <begin position="13"/>
        <end position="30"/>
    </location>
</feature>
<feature type="region of interest" description="Disordered" evidence="1">
    <location>
        <begin position="1"/>
        <end position="30"/>
    </location>
</feature>
<name>A0ABR1GSZ4_9HYPO</name>
<evidence type="ECO:0008006" key="4">
    <source>
        <dbReference type="Google" id="ProtNLM"/>
    </source>
</evidence>